<dbReference type="InterPro" id="IPR018108">
    <property type="entry name" value="MCP_transmembrane"/>
</dbReference>
<dbReference type="Gene3D" id="1.10.238.10">
    <property type="entry name" value="EF-hand"/>
    <property type="match status" value="2"/>
</dbReference>
<evidence type="ECO:0000256" key="12">
    <source>
        <dbReference type="PROSITE-ProRule" id="PRU00282"/>
    </source>
</evidence>
<dbReference type="OrthoDB" id="270584at2759"/>
<dbReference type="PROSITE" id="PS00018">
    <property type="entry name" value="EF_HAND_1"/>
    <property type="match status" value="1"/>
</dbReference>
<dbReference type="Gene3D" id="1.50.40.10">
    <property type="entry name" value="Mitochondrial carrier domain"/>
    <property type="match status" value="1"/>
</dbReference>
<dbReference type="EMBL" id="CAJVPI010002027">
    <property type="protein sequence ID" value="CAG8633801.1"/>
    <property type="molecule type" value="Genomic_DNA"/>
</dbReference>
<dbReference type="SUPFAM" id="SSF103506">
    <property type="entry name" value="Mitochondrial carrier"/>
    <property type="match status" value="1"/>
</dbReference>
<dbReference type="CDD" id="cd00051">
    <property type="entry name" value="EFh"/>
    <property type="match status" value="1"/>
</dbReference>
<evidence type="ECO:0000256" key="14">
    <source>
        <dbReference type="SAM" id="MobiDB-lite"/>
    </source>
</evidence>
<keyword evidence="10" id="KW-0496">Mitochondrion</keyword>
<sequence length="489" mass="54063">MAKGITLTPTTTNQPSTRQNPDKISKSFVNSNASDGNDLPQAQPQVFPENETERNLRIRRLFDELDKDKTGFIDKHNIQTTFERLKHLPARNKQIDKSNDMKLQPEEIEQALAKAGIHCTKQELRKFMEALDKDGNGVIDFNEWRDFLLLLPRETTLREIYTYYQAFAKLNMDGDVIITATDPRYILAGAIAGTVSRTATAPFDRLKVYLQTQYHTLPSRSRAHSAVLESAKNLFRSGGILNFFCGNGLNVVKIAPESAIKFFSYERIKAGVATMLGKKDKESIGMSGRFLSGGLAGIISQFSIYPLETLKTRIMSSAGVSSASASSNEGVLLTTAQGMWNKQGIRAFYKGIVPALVGVFPYAAIDMSVYETLKMGYVKWQHGEELQDPLKPLRPASAFVSLGCGMMSGSIGAIMVYPLALVRTRLQAQGTVGHPQTYASTTDVIRKTYAAEGIRGFYKGLVPALTKVVPSAAITYLVYDKSKTIFHLK</sequence>
<keyword evidence="11 12" id="KW-0472">Membrane</keyword>
<feature type="transmembrane region" description="Helical" evidence="15">
    <location>
        <begin position="398"/>
        <end position="420"/>
    </location>
</feature>
<comment type="caution">
    <text evidence="17">The sequence shown here is derived from an EMBL/GenBank/DDBJ whole genome shotgun (WGS) entry which is preliminary data.</text>
</comment>
<evidence type="ECO:0000256" key="10">
    <source>
        <dbReference type="ARBA" id="ARBA00023128"/>
    </source>
</evidence>
<feature type="repeat" description="Solcar" evidence="12">
    <location>
        <begin position="396"/>
        <end position="485"/>
    </location>
</feature>
<dbReference type="GO" id="GO:0005509">
    <property type="term" value="F:calcium ion binding"/>
    <property type="evidence" value="ECO:0007669"/>
    <property type="project" value="InterPro"/>
</dbReference>
<keyword evidence="18" id="KW-1185">Reference proteome</keyword>
<keyword evidence="4 12" id="KW-0812">Transmembrane</keyword>
<evidence type="ECO:0000256" key="7">
    <source>
        <dbReference type="ARBA" id="ARBA00022792"/>
    </source>
</evidence>
<dbReference type="GO" id="GO:0005743">
    <property type="term" value="C:mitochondrial inner membrane"/>
    <property type="evidence" value="ECO:0007669"/>
    <property type="project" value="UniProtKB-SubCell"/>
</dbReference>
<keyword evidence="6" id="KW-0677">Repeat</keyword>
<keyword evidence="7" id="KW-0999">Mitochondrion inner membrane</keyword>
<evidence type="ECO:0000256" key="4">
    <source>
        <dbReference type="ARBA" id="ARBA00022692"/>
    </source>
</evidence>
<feature type="compositionally biased region" description="Polar residues" evidence="14">
    <location>
        <begin position="27"/>
        <end position="44"/>
    </location>
</feature>
<keyword evidence="9 15" id="KW-1133">Transmembrane helix</keyword>
<feature type="repeat" description="Solcar" evidence="12">
    <location>
        <begin position="180"/>
        <end position="271"/>
    </location>
</feature>
<evidence type="ECO:0000313" key="17">
    <source>
        <dbReference type="EMBL" id="CAG8633801.1"/>
    </source>
</evidence>
<dbReference type="PROSITE" id="PS50222">
    <property type="entry name" value="EF_HAND_2"/>
    <property type="match status" value="2"/>
</dbReference>
<evidence type="ECO:0000256" key="15">
    <source>
        <dbReference type="SAM" id="Phobius"/>
    </source>
</evidence>
<proteinExistence type="inferred from homology"/>
<evidence type="ECO:0000256" key="2">
    <source>
        <dbReference type="ARBA" id="ARBA00006375"/>
    </source>
</evidence>
<evidence type="ECO:0000259" key="16">
    <source>
        <dbReference type="PROSITE" id="PS50222"/>
    </source>
</evidence>
<feature type="domain" description="EF-hand" evidence="16">
    <location>
        <begin position="53"/>
        <end position="88"/>
    </location>
</feature>
<reference evidence="17" key="1">
    <citation type="submission" date="2021-06" db="EMBL/GenBank/DDBJ databases">
        <authorList>
            <person name="Kallberg Y."/>
            <person name="Tangrot J."/>
            <person name="Rosling A."/>
        </authorList>
    </citation>
    <scope>NUCLEOTIDE SEQUENCE</scope>
    <source>
        <strain evidence="17">BR232B</strain>
    </source>
</reference>
<dbReference type="PANTHER" id="PTHR24089">
    <property type="entry name" value="SOLUTE CARRIER FAMILY 25"/>
    <property type="match status" value="1"/>
</dbReference>
<feature type="region of interest" description="Disordered" evidence="14">
    <location>
        <begin position="1"/>
        <end position="51"/>
    </location>
</feature>
<dbReference type="InterPro" id="IPR018247">
    <property type="entry name" value="EF_Hand_1_Ca_BS"/>
</dbReference>
<dbReference type="PROSITE" id="PS50920">
    <property type="entry name" value="SOLCAR"/>
    <property type="match status" value="3"/>
</dbReference>
<dbReference type="InterPro" id="IPR002048">
    <property type="entry name" value="EF_hand_dom"/>
</dbReference>
<dbReference type="GO" id="GO:0055085">
    <property type="term" value="P:transmembrane transport"/>
    <property type="evidence" value="ECO:0007669"/>
    <property type="project" value="InterPro"/>
</dbReference>
<dbReference type="Proteomes" id="UP000789739">
    <property type="component" value="Unassembled WGS sequence"/>
</dbReference>
<organism evidence="17 18">
    <name type="scientific">Paraglomus brasilianum</name>
    <dbReference type="NCBI Taxonomy" id="144538"/>
    <lineage>
        <taxon>Eukaryota</taxon>
        <taxon>Fungi</taxon>
        <taxon>Fungi incertae sedis</taxon>
        <taxon>Mucoromycota</taxon>
        <taxon>Glomeromycotina</taxon>
        <taxon>Glomeromycetes</taxon>
        <taxon>Paraglomerales</taxon>
        <taxon>Paraglomeraceae</taxon>
        <taxon>Paraglomus</taxon>
    </lineage>
</organism>
<name>A0A9N9DFH6_9GLOM</name>
<feature type="compositionally biased region" description="Low complexity" evidence="14">
    <location>
        <begin position="1"/>
        <end position="19"/>
    </location>
</feature>
<gene>
    <name evidence="17" type="ORF">PBRASI_LOCUS9393</name>
</gene>
<dbReference type="InterPro" id="IPR011992">
    <property type="entry name" value="EF-hand-dom_pair"/>
</dbReference>
<comment type="subcellular location">
    <subcellularLocation>
        <location evidence="1">Mitochondrion inner membrane</location>
        <topology evidence="1">Multi-pass membrane protein</topology>
    </subcellularLocation>
</comment>
<dbReference type="PRINTS" id="PR00926">
    <property type="entry name" value="MITOCARRIER"/>
</dbReference>
<evidence type="ECO:0000256" key="3">
    <source>
        <dbReference type="ARBA" id="ARBA00022448"/>
    </source>
</evidence>
<accession>A0A9N9DFH6</accession>
<protein>
    <submittedName>
        <fullName evidence="17">9582_t:CDS:1</fullName>
    </submittedName>
</protein>
<dbReference type="SMART" id="SM00054">
    <property type="entry name" value="EFh"/>
    <property type="match status" value="2"/>
</dbReference>
<dbReference type="Pfam" id="PF00153">
    <property type="entry name" value="Mito_carr"/>
    <property type="match status" value="3"/>
</dbReference>
<evidence type="ECO:0000256" key="5">
    <source>
        <dbReference type="ARBA" id="ARBA00022723"/>
    </source>
</evidence>
<evidence type="ECO:0000256" key="13">
    <source>
        <dbReference type="RuleBase" id="RU000488"/>
    </source>
</evidence>
<dbReference type="InterPro" id="IPR002067">
    <property type="entry name" value="MCP"/>
</dbReference>
<evidence type="ECO:0000256" key="9">
    <source>
        <dbReference type="ARBA" id="ARBA00022989"/>
    </source>
</evidence>
<evidence type="ECO:0000256" key="1">
    <source>
        <dbReference type="ARBA" id="ARBA00004448"/>
    </source>
</evidence>
<dbReference type="Pfam" id="PF13499">
    <property type="entry name" value="EF-hand_7"/>
    <property type="match status" value="1"/>
</dbReference>
<dbReference type="FunFam" id="1.50.40.10:FF:000016">
    <property type="entry name" value="Solute carrier family 25 member 23"/>
    <property type="match status" value="1"/>
</dbReference>
<feature type="domain" description="EF-hand" evidence="16">
    <location>
        <begin position="119"/>
        <end position="154"/>
    </location>
</feature>
<evidence type="ECO:0000256" key="8">
    <source>
        <dbReference type="ARBA" id="ARBA00022837"/>
    </source>
</evidence>
<dbReference type="InterPro" id="IPR023395">
    <property type="entry name" value="MCP_dom_sf"/>
</dbReference>
<feature type="transmembrane region" description="Helical" evidence="15">
    <location>
        <begin position="347"/>
        <end position="365"/>
    </location>
</feature>
<keyword evidence="5" id="KW-0479">Metal-binding</keyword>
<comment type="similarity">
    <text evidence="2 13">Belongs to the mitochondrial carrier (TC 2.A.29) family.</text>
</comment>
<evidence type="ECO:0000256" key="6">
    <source>
        <dbReference type="ARBA" id="ARBA00022737"/>
    </source>
</evidence>
<dbReference type="AlphaFoldDB" id="A0A9N9DFH6"/>
<keyword evidence="8" id="KW-0106">Calcium</keyword>
<dbReference type="SUPFAM" id="SSF47473">
    <property type="entry name" value="EF-hand"/>
    <property type="match status" value="1"/>
</dbReference>
<feature type="repeat" description="Solcar" evidence="12">
    <location>
        <begin position="284"/>
        <end position="376"/>
    </location>
</feature>
<evidence type="ECO:0000256" key="11">
    <source>
        <dbReference type="ARBA" id="ARBA00023136"/>
    </source>
</evidence>
<evidence type="ECO:0000313" key="18">
    <source>
        <dbReference type="Proteomes" id="UP000789739"/>
    </source>
</evidence>
<keyword evidence="3 13" id="KW-0813">Transport</keyword>